<sequence length="165" mass="19830">MKLVEIEDDFYMEDIYIKDTFNFSNLGTDSFYRMEPYFIRNFNSENFEESYLKGTYLFDAGIDEEVYKYLLDNNIDFNERKCLEKLAELIKVKTTNHPVTSFKKRLLRKEKCSFRYRKYKLKMKCLYMGTGCLIIPDAKSKKNIFIKRINNVPVYKIIDFELVGN</sequence>
<dbReference type="EMBL" id="JACRUN010000005">
    <property type="protein sequence ID" value="MBC5835045.1"/>
    <property type="molecule type" value="Genomic_DNA"/>
</dbReference>
<protein>
    <submittedName>
        <fullName evidence="1">Uncharacterized protein</fullName>
    </submittedName>
</protein>
<dbReference type="RefSeq" id="WP_166129564.1">
    <property type="nucleotide sequence ID" value="NZ_JAANOQ010000006.1"/>
</dbReference>
<accession>A0ABR7IZ37</accession>
<name>A0ABR7IZ37_9FLAO</name>
<keyword evidence="2" id="KW-1185">Reference proteome</keyword>
<organism evidence="1 2">
    <name type="scientific">Flavobacterium bernardetii</name>
    <dbReference type="NCBI Taxonomy" id="2813823"/>
    <lineage>
        <taxon>Bacteria</taxon>
        <taxon>Pseudomonadati</taxon>
        <taxon>Bacteroidota</taxon>
        <taxon>Flavobacteriia</taxon>
        <taxon>Flavobacteriales</taxon>
        <taxon>Flavobacteriaceae</taxon>
        <taxon>Flavobacterium</taxon>
    </lineage>
</organism>
<gene>
    <name evidence="1" type="ORF">H8R27_09105</name>
</gene>
<evidence type="ECO:0000313" key="2">
    <source>
        <dbReference type="Proteomes" id="UP000605990"/>
    </source>
</evidence>
<comment type="caution">
    <text evidence="1">The sequence shown here is derived from an EMBL/GenBank/DDBJ whole genome shotgun (WGS) entry which is preliminary data.</text>
</comment>
<reference evidence="1 2" key="1">
    <citation type="submission" date="2020-08" db="EMBL/GenBank/DDBJ databases">
        <title>Description of novel Flavobacterium F-408 isolate.</title>
        <authorList>
            <person name="Saticioglu I.B."/>
            <person name="Duman M."/>
            <person name="Altun S."/>
        </authorList>
    </citation>
    <scope>NUCLEOTIDE SEQUENCE [LARGE SCALE GENOMIC DNA]</scope>
    <source>
        <strain evidence="1 2">F-408</strain>
    </source>
</reference>
<dbReference type="Proteomes" id="UP000605990">
    <property type="component" value="Unassembled WGS sequence"/>
</dbReference>
<evidence type="ECO:0000313" key="1">
    <source>
        <dbReference type="EMBL" id="MBC5835045.1"/>
    </source>
</evidence>
<proteinExistence type="predicted"/>